<accession>A0A368LLQ4</accession>
<evidence type="ECO:0000256" key="5">
    <source>
        <dbReference type="ARBA" id="ARBA00022833"/>
    </source>
</evidence>
<dbReference type="InterPro" id="IPR006680">
    <property type="entry name" value="Amidohydro-rel"/>
</dbReference>
<evidence type="ECO:0000259" key="8">
    <source>
        <dbReference type="Pfam" id="PF01979"/>
    </source>
</evidence>
<evidence type="ECO:0000313" key="10">
    <source>
        <dbReference type="Proteomes" id="UP000252479"/>
    </source>
</evidence>
<dbReference type="Gene3D" id="3.20.20.140">
    <property type="entry name" value="Metal-dependent hydrolases"/>
    <property type="match status" value="1"/>
</dbReference>
<dbReference type="GO" id="GO:0008270">
    <property type="term" value="F:zinc ion binding"/>
    <property type="evidence" value="ECO:0007669"/>
    <property type="project" value="UniProtKB-UniRule"/>
</dbReference>
<comment type="catalytic activity">
    <reaction evidence="7">
        <text>4-imidazolone-5-propanoate + H2O = N-formimidoyl-L-glutamate</text>
        <dbReference type="Rhea" id="RHEA:23660"/>
        <dbReference type="ChEBI" id="CHEBI:15377"/>
        <dbReference type="ChEBI" id="CHEBI:58928"/>
        <dbReference type="ChEBI" id="CHEBI:77893"/>
        <dbReference type="EC" id="3.5.2.7"/>
    </reaction>
</comment>
<dbReference type="InterPro" id="IPR011059">
    <property type="entry name" value="Metal-dep_hydrolase_composite"/>
</dbReference>
<feature type="binding site" evidence="7">
    <location>
        <position position="71"/>
    </location>
    <ligand>
        <name>Fe(3+)</name>
        <dbReference type="ChEBI" id="CHEBI:29034"/>
    </ligand>
</feature>
<dbReference type="InterPro" id="IPR005920">
    <property type="entry name" value="HutI"/>
</dbReference>
<feature type="binding site" evidence="7">
    <location>
        <position position="143"/>
    </location>
    <ligand>
        <name>4-imidazolone-5-propanoate</name>
        <dbReference type="ChEBI" id="CHEBI:77893"/>
    </ligand>
</feature>
<dbReference type="SUPFAM" id="SSF51556">
    <property type="entry name" value="Metallo-dependent hydrolases"/>
    <property type="match status" value="1"/>
</dbReference>
<dbReference type="NCBIfam" id="TIGR01224">
    <property type="entry name" value="hutI"/>
    <property type="match status" value="1"/>
</dbReference>
<dbReference type="UniPathway" id="UPA00379">
    <property type="reaction ID" value="UER00551"/>
</dbReference>
<feature type="domain" description="Amidohydrolase-related" evidence="8">
    <location>
        <begin position="63"/>
        <end position="385"/>
    </location>
</feature>
<proteinExistence type="inferred from homology"/>
<evidence type="ECO:0000256" key="3">
    <source>
        <dbReference type="ARBA" id="ARBA00022801"/>
    </source>
</evidence>
<dbReference type="EC" id="3.5.2.7" evidence="1 7"/>
<keyword evidence="3 7" id="KW-0378">Hydrolase</keyword>
<dbReference type="FunFam" id="3.20.20.140:FF:000007">
    <property type="entry name" value="Imidazolonepropionase"/>
    <property type="match status" value="1"/>
</dbReference>
<evidence type="ECO:0000256" key="7">
    <source>
        <dbReference type="HAMAP-Rule" id="MF_00372"/>
    </source>
</evidence>
<feature type="binding site" evidence="7">
    <location>
        <position position="176"/>
    </location>
    <ligand>
        <name>4-imidazolone-5-propanoate</name>
        <dbReference type="ChEBI" id="CHEBI:77893"/>
    </ligand>
</feature>
<dbReference type="GO" id="GO:0019556">
    <property type="term" value="P:L-histidine catabolic process to glutamate and formamide"/>
    <property type="evidence" value="ECO:0007669"/>
    <property type="project" value="UniProtKB-UniRule"/>
</dbReference>
<dbReference type="EMBL" id="QPGL01000001">
    <property type="protein sequence ID" value="RCS72716.1"/>
    <property type="molecule type" value="Genomic_DNA"/>
</dbReference>
<comment type="subcellular location">
    <subcellularLocation>
        <location evidence="7">Cytoplasm</location>
    </subcellularLocation>
</comment>
<dbReference type="Proteomes" id="UP000252479">
    <property type="component" value="Unassembled WGS sequence"/>
</dbReference>
<feature type="binding site" evidence="7">
    <location>
        <position position="80"/>
    </location>
    <ligand>
        <name>4-imidazolone-5-propanoate</name>
        <dbReference type="ChEBI" id="CHEBI:77893"/>
    </ligand>
</feature>
<evidence type="ECO:0000256" key="2">
    <source>
        <dbReference type="ARBA" id="ARBA00022723"/>
    </source>
</evidence>
<reference evidence="9 10" key="1">
    <citation type="journal article" date="2017" name="Elife">
        <title>Extensive horizontal gene transfer in cheese-associated bacteria.</title>
        <authorList>
            <person name="Bonham K.S."/>
            <person name="Wolfe B.E."/>
            <person name="Dutton R.J."/>
        </authorList>
    </citation>
    <scope>NUCLEOTIDE SEQUENCE [LARGE SCALE GENOMIC DNA]</scope>
    <source>
        <strain evidence="9 10">JB196</strain>
    </source>
</reference>
<evidence type="ECO:0000313" key="9">
    <source>
        <dbReference type="EMBL" id="RCS72716.1"/>
    </source>
</evidence>
<organism evidence="9 10">
    <name type="scientific">Vibrio casei</name>
    <dbReference type="NCBI Taxonomy" id="673372"/>
    <lineage>
        <taxon>Bacteria</taxon>
        <taxon>Pseudomonadati</taxon>
        <taxon>Pseudomonadota</taxon>
        <taxon>Gammaproteobacteria</taxon>
        <taxon>Vibrionales</taxon>
        <taxon>Vibrionaceae</taxon>
        <taxon>Vibrio</taxon>
    </lineage>
</organism>
<feature type="binding site" evidence="7">
    <location>
        <position position="143"/>
    </location>
    <ligand>
        <name>N-formimidoyl-L-glutamate</name>
        <dbReference type="ChEBI" id="CHEBI:58928"/>
    </ligand>
</feature>
<comment type="similarity">
    <text evidence="7">Belongs to the metallo-dependent hydrolases superfamily. HutI family.</text>
</comment>
<keyword evidence="2 7" id="KW-0479">Metal-binding</keyword>
<feature type="binding site" evidence="7">
    <location>
        <position position="316"/>
    </location>
    <ligand>
        <name>Fe(3+)</name>
        <dbReference type="ChEBI" id="CHEBI:29034"/>
    </ligand>
</feature>
<dbReference type="GO" id="GO:0005506">
    <property type="term" value="F:iron ion binding"/>
    <property type="evidence" value="ECO:0007669"/>
    <property type="project" value="UniProtKB-UniRule"/>
</dbReference>
<dbReference type="AlphaFoldDB" id="A0A368LLQ4"/>
<gene>
    <name evidence="7" type="primary">hutI</name>
    <name evidence="9" type="ORF">CIK83_03335</name>
</gene>
<evidence type="ECO:0000256" key="4">
    <source>
        <dbReference type="ARBA" id="ARBA00022808"/>
    </source>
</evidence>
<dbReference type="GO" id="GO:0019557">
    <property type="term" value="P:L-histidine catabolic process to glutamate and formate"/>
    <property type="evidence" value="ECO:0007669"/>
    <property type="project" value="UniProtKB-UniPathway"/>
</dbReference>
<keyword evidence="4 7" id="KW-0369">Histidine metabolism</keyword>
<dbReference type="Pfam" id="PF01979">
    <property type="entry name" value="Amidohydro_1"/>
    <property type="match status" value="1"/>
</dbReference>
<feature type="binding site" evidence="7">
    <location>
        <position position="244"/>
    </location>
    <ligand>
        <name>4-imidazolone-5-propanoate</name>
        <dbReference type="ChEBI" id="CHEBI:77893"/>
    </ligand>
</feature>
<comment type="cofactor">
    <cofactor evidence="7">
        <name>Zn(2+)</name>
        <dbReference type="ChEBI" id="CHEBI:29105"/>
    </cofactor>
    <cofactor evidence="7">
        <name>Fe(3+)</name>
        <dbReference type="ChEBI" id="CHEBI:29034"/>
    </cofactor>
    <text evidence="7">Binds 1 zinc or iron ion per subunit.</text>
</comment>
<feature type="binding site" evidence="7">
    <location>
        <position position="73"/>
    </location>
    <ligand>
        <name>Fe(3+)</name>
        <dbReference type="ChEBI" id="CHEBI:29034"/>
    </ligand>
</feature>
<keyword evidence="10" id="KW-1185">Reference proteome</keyword>
<dbReference type="SUPFAM" id="SSF51338">
    <property type="entry name" value="Composite domain of metallo-dependent hydrolases"/>
    <property type="match status" value="1"/>
</dbReference>
<comment type="function">
    <text evidence="7">Catalyzes the hydrolytic cleavage of the carbon-nitrogen bond in imidazolone-5-propanoate to yield N-formimidoyl-L-glutamate. It is the third step in the universal histidine degradation pathway.</text>
</comment>
<name>A0A368LLQ4_9VIBR</name>
<sequence length="402" mass="43127">MEKTVKTTWINARIFDGDRELPELMALTIQDSLILNLIPMSQISKASFSTSSDTLIDLQGLLITPGLIDSHTHLVFAGNRANEFAARLEGKTYAEIATQGGGIMSTVKATREASEERLLALAQQRLNCFIAEGVTSIEIKSGYGLDVDSELKLLRVARKLAENNPIRIQTTLLGAHALPPEFKNAPDDYIDLVCETMIPQAADLGLADAVDVFCEGVGFTVAQCQKIYQAAAKHGLAIKAHTEQLSNLSGSQAAAEAGALSVDHIEYLDEQGIKAMAQHGTVATLLPGAFYILKETQKPPVALLRQYQVPMAIASDANPGTSPIMSLRLMLNMACTLFELTPNEALQGVTSNAAQALGLAQITGTIKPGMQADLCIWDTTTSAELSYSIGLPTLKQRIFAGK</sequence>
<evidence type="ECO:0000256" key="1">
    <source>
        <dbReference type="ARBA" id="ARBA00012864"/>
    </source>
</evidence>
<dbReference type="Gene3D" id="2.30.40.10">
    <property type="entry name" value="Urease, subunit C, domain 1"/>
    <property type="match status" value="1"/>
</dbReference>
<keyword evidence="7" id="KW-0963">Cytoplasm</keyword>
<feature type="binding site" evidence="7">
    <location>
        <position position="320"/>
    </location>
    <ligand>
        <name>N-formimidoyl-L-glutamate</name>
        <dbReference type="ChEBI" id="CHEBI:58928"/>
    </ligand>
</feature>
<dbReference type="PANTHER" id="PTHR42752">
    <property type="entry name" value="IMIDAZOLONEPROPIONASE"/>
    <property type="match status" value="1"/>
</dbReference>
<protein>
    <recommendedName>
        <fullName evidence="1 7">Imidazolonepropionase</fullName>
        <ecNumber evidence="1 7">3.5.2.7</ecNumber>
    </recommendedName>
    <alternativeName>
        <fullName evidence="7">Imidazolone-5-propionate hydrolase</fullName>
    </alternativeName>
</protein>
<dbReference type="HAMAP" id="MF_00372">
    <property type="entry name" value="HutI"/>
    <property type="match status" value="1"/>
</dbReference>
<evidence type="ECO:0000256" key="6">
    <source>
        <dbReference type="ARBA" id="ARBA00023004"/>
    </source>
</evidence>
<keyword evidence="6 7" id="KW-0408">Iron</keyword>
<comment type="pathway">
    <text evidence="7">Amino-acid degradation; L-histidine degradation into L-glutamate; N-formimidoyl-L-glutamate from L-histidine: step 3/3.</text>
</comment>
<dbReference type="PANTHER" id="PTHR42752:SF1">
    <property type="entry name" value="IMIDAZOLONEPROPIONASE-RELATED"/>
    <property type="match status" value="1"/>
</dbReference>
<feature type="binding site" evidence="7">
    <location>
        <position position="71"/>
    </location>
    <ligand>
        <name>Zn(2+)</name>
        <dbReference type="ChEBI" id="CHEBI:29105"/>
    </ligand>
</feature>
<dbReference type="GO" id="GO:0005737">
    <property type="term" value="C:cytoplasm"/>
    <property type="evidence" value="ECO:0007669"/>
    <property type="project" value="UniProtKB-SubCell"/>
</dbReference>
<feature type="binding site" evidence="7">
    <location>
        <position position="316"/>
    </location>
    <ligand>
        <name>Zn(2+)</name>
        <dbReference type="ChEBI" id="CHEBI:29105"/>
    </ligand>
</feature>
<feature type="binding site" evidence="7">
    <location>
        <position position="318"/>
    </location>
    <ligand>
        <name>N-formimidoyl-L-glutamate</name>
        <dbReference type="ChEBI" id="CHEBI:58928"/>
    </ligand>
</feature>
<dbReference type="GO" id="GO:0050480">
    <property type="term" value="F:imidazolonepropionase activity"/>
    <property type="evidence" value="ECO:0007669"/>
    <property type="project" value="UniProtKB-UniRule"/>
</dbReference>
<keyword evidence="5 7" id="KW-0862">Zinc</keyword>
<dbReference type="CDD" id="cd01296">
    <property type="entry name" value="Imidazolone-5PH"/>
    <property type="match status" value="1"/>
</dbReference>
<feature type="binding site" evidence="7">
    <location>
        <position position="321"/>
    </location>
    <ligand>
        <name>4-imidazolone-5-propanoate</name>
        <dbReference type="ChEBI" id="CHEBI:77893"/>
    </ligand>
</feature>
<dbReference type="OrthoDB" id="9776455at2"/>
<feature type="binding site" evidence="7">
    <location>
        <position position="241"/>
    </location>
    <ligand>
        <name>Fe(3+)</name>
        <dbReference type="ChEBI" id="CHEBI:29034"/>
    </ligand>
</feature>
<feature type="binding site" evidence="7">
    <location>
        <position position="73"/>
    </location>
    <ligand>
        <name>Zn(2+)</name>
        <dbReference type="ChEBI" id="CHEBI:29105"/>
    </ligand>
</feature>
<comment type="caution">
    <text evidence="9">The sequence shown here is derived from an EMBL/GenBank/DDBJ whole genome shotgun (WGS) entry which is preliminary data.</text>
</comment>
<feature type="binding site" evidence="7">
    <location>
        <position position="241"/>
    </location>
    <ligand>
        <name>Zn(2+)</name>
        <dbReference type="ChEBI" id="CHEBI:29105"/>
    </ligand>
</feature>
<dbReference type="InterPro" id="IPR032466">
    <property type="entry name" value="Metal_Hydrolase"/>
</dbReference>